<dbReference type="PROSITE" id="PS50943">
    <property type="entry name" value="HTH_CROC1"/>
    <property type="match status" value="1"/>
</dbReference>
<dbReference type="InterPro" id="IPR001387">
    <property type="entry name" value="Cro/C1-type_HTH"/>
</dbReference>
<dbReference type="GO" id="GO:0003677">
    <property type="term" value="F:DNA binding"/>
    <property type="evidence" value="ECO:0007669"/>
    <property type="project" value="UniProtKB-KW"/>
</dbReference>
<organism evidence="3 4">
    <name type="scientific">Levilactobacillus bambusae</name>
    <dbReference type="NCBI Taxonomy" id="2024736"/>
    <lineage>
        <taxon>Bacteria</taxon>
        <taxon>Bacillati</taxon>
        <taxon>Bacillota</taxon>
        <taxon>Bacilli</taxon>
        <taxon>Lactobacillales</taxon>
        <taxon>Lactobacillaceae</taxon>
        <taxon>Levilactobacillus</taxon>
    </lineage>
</organism>
<gene>
    <name evidence="3" type="ORF">DCM90_03895</name>
</gene>
<dbReference type="RefSeq" id="WP_109250034.1">
    <property type="nucleotide sequence ID" value="NZ_QCXQ01000002.1"/>
</dbReference>
<dbReference type="InterPro" id="IPR011051">
    <property type="entry name" value="RmlC_Cupin_sf"/>
</dbReference>
<dbReference type="SUPFAM" id="SSF51182">
    <property type="entry name" value="RmlC-like cupins"/>
    <property type="match status" value="1"/>
</dbReference>
<dbReference type="AlphaFoldDB" id="A0A2V1MYP5"/>
<dbReference type="EMBL" id="QCXQ01000002">
    <property type="protein sequence ID" value="PWG00087.1"/>
    <property type="molecule type" value="Genomic_DNA"/>
</dbReference>
<reference evidence="3 4" key="1">
    <citation type="journal article" date="2018" name="Int. J. Syst. Evol. Microbiol.">
        <title>Lactobacillus bambusae sp. nov., isolated from a traditional fermented Ma-bamboo shoots of Taiwan.</title>
        <authorList>
            <person name="Wang L.-T."/>
        </authorList>
    </citation>
    <scope>NUCLEOTIDE SEQUENCE [LARGE SCALE GENOMIC DNA]</scope>
    <source>
        <strain evidence="3 4">BS-W1</strain>
    </source>
</reference>
<name>A0A2V1MYP5_9LACO</name>
<dbReference type="GO" id="GO:0005829">
    <property type="term" value="C:cytosol"/>
    <property type="evidence" value="ECO:0007669"/>
    <property type="project" value="TreeGrafter"/>
</dbReference>
<dbReference type="PANTHER" id="PTHR46797">
    <property type="entry name" value="HTH-TYPE TRANSCRIPTIONAL REGULATOR"/>
    <property type="match status" value="1"/>
</dbReference>
<dbReference type="CDD" id="cd02209">
    <property type="entry name" value="cupin_XRE_C"/>
    <property type="match status" value="1"/>
</dbReference>
<dbReference type="SUPFAM" id="SSF47413">
    <property type="entry name" value="lambda repressor-like DNA-binding domains"/>
    <property type="match status" value="1"/>
</dbReference>
<dbReference type="InterPro" id="IPR014710">
    <property type="entry name" value="RmlC-like_jellyroll"/>
</dbReference>
<dbReference type="Gene3D" id="2.60.120.10">
    <property type="entry name" value="Jelly Rolls"/>
    <property type="match status" value="1"/>
</dbReference>
<keyword evidence="4" id="KW-1185">Reference proteome</keyword>
<keyword evidence="1" id="KW-0238">DNA-binding</keyword>
<dbReference type="InterPro" id="IPR050807">
    <property type="entry name" value="TransReg_Diox_bact_type"/>
</dbReference>
<dbReference type="SMART" id="SM00530">
    <property type="entry name" value="HTH_XRE"/>
    <property type="match status" value="1"/>
</dbReference>
<dbReference type="Pfam" id="PF01381">
    <property type="entry name" value="HTH_3"/>
    <property type="match status" value="1"/>
</dbReference>
<sequence>MDLGQQLRNLRLQKNLTQEELGERTDLTKGYISQLEHNQSSPSMETFLTLLNVLGERPADFFANQTAEPKVVFHPDEQAEFKNSTKGYIEKWLVKESNDNSMEPVHITLAADGAFKTFEPSASETFILVTKGKIQLRLGPNTYDAAVGDSLYFYADRQHQIKNQSKTTSQFILVATASYL</sequence>
<dbReference type="Gene3D" id="1.10.260.40">
    <property type="entry name" value="lambda repressor-like DNA-binding domains"/>
    <property type="match status" value="1"/>
</dbReference>
<dbReference type="OrthoDB" id="9814553at2"/>
<evidence type="ECO:0000313" key="4">
    <source>
        <dbReference type="Proteomes" id="UP000245080"/>
    </source>
</evidence>
<dbReference type="GO" id="GO:0003700">
    <property type="term" value="F:DNA-binding transcription factor activity"/>
    <property type="evidence" value="ECO:0007669"/>
    <property type="project" value="TreeGrafter"/>
</dbReference>
<evidence type="ECO:0000313" key="3">
    <source>
        <dbReference type="EMBL" id="PWG00087.1"/>
    </source>
</evidence>
<dbReference type="InterPro" id="IPR010982">
    <property type="entry name" value="Lambda_DNA-bd_dom_sf"/>
</dbReference>
<comment type="caution">
    <text evidence="3">The sequence shown here is derived from an EMBL/GenBank/DDBJ whole genome shotgun (WGS) entry which is preliminary data.</text>
</comment>
<evidence type="ECO:0000259" key="2">
    <source>
        <dbReference type="PROSITE" id="PS50943"/>
    </source>
</evidence>
<proteinExistence type="predicted"/>
<protein>
    <submittedName>
        <fullName evidence="3">Cro/Cl family transcriptional regulator</fullName>
    </submittedName>
</protein>
<accession>A0A2V1MYP5</accession>
<dbReference type="Proteomes" id="UP000245080">
    <property type="component" value="Unassembled WGS sequence"/>
</dbReference>
<evidence type="ECO:0000256" key="1">
    <source>
        <dbReference type="ARBA" id="ARBA00023125"/>
    </source>
</evidence>
<feature type="domain" description="HTH cro/C1-type" evidence="2">
    <location>
        <begin position="7"/>
        <end position="61"/>
    </location>
</feature>
<dbReference type="CDD" id="cd00093">
    <property type="entry name" value="HTH_XRE"/>
    <property type="match status" value="1"/>
</dbReference>
<dbReference type="Pfam" id="PF07883">
    <property type="entry name" value="Cupin_2"/>
    <property type="match status" value="1"/>
</dbReference>
<dbReference type="PANTHER" id="PTHR46797:SF2">
    <property type="entry name" value="TRANSCRIPTIONAL REGULATOR"/>
    <property type="match status" value="1"/>
</dbReference>
<dbReference type="InterPro" id="IPR013096">
    <property type="entry name" value="Cupin_2"/>
</dbReference>